<evidence type="ECO:0000259" key="7">
    <source>
        <dbReference type="SMART" id="SM00079"/>
    </source>
</evidence>
<keyword evidence="9" id="KW-1185">Reference proteome</keyword>
<evidence type="ECO:0000313" key="9">
    <source>
        <dbReference type="Proteomes" id="UP000250086"/>
    </source>
</evidence>
<evidence type="ECO:0000256" key="3">
    <source>
        <dbReference type="ARBA" id="ARBA00022729"/>
    </source>
</evidence>
<dbReference type="PANTHER" id="PTHR35936">
    <property type="entry name" value="MEMBRANE-BOUND LYTIC MUREIN TRANSGLYCOSYLASE F"/>
    <property type="match status" value="1"/>
</dbReference>
<gene>
    <name evidence="8" type="primary">glnH_5</name>
    <name evidence="8" type="ORF">NCTC13093_02216</name>
</gene>
<dbReference type="PANTHER" id="PTHR35936:SF17">
    <property type="entry name" value="ARGININE-BINDING EXTRACELLULAR PROTEIN ARTP"/>
    <property type="match status" value="1"/>
</dbReference>
<dbReference type="InterPro" id="IPR001638">
    <property type="entry name" value="Solute-binding_3/MltF_N"/>
</dbReference>
<evidence type="ECO:0000256" key="5">
    <source>
        <dbReference type="SAM" id="SignalP"/>
    </source>
</evidence>
<feature type="domain" description="Ionotropic glutamate receptor C-terminal" evidence="7">
    <location>
        <begin position="35"/>
        <end position="258"/>
    </location>
</feature>
<dbReference type="RefSeq" id="WP_113744824.1">
    <property type="nucleotide sequence ID" value="NZ_UAPU01000005.1"/>
</dbReference>
<protein>
    <submittedName>
        <fullName evidence="8">Glutamine-binding periplasmic protein</fullName>
    </submittedName>
</protein>
<comment type="subcellular location">
    <subcellularLocation>
        <location evidence="1">Cell envelope</location>
    </subcellularLocation>
</comment>
<dbReference type="SMART" id="SM00079">
    <property type="entry name" value="PBPe"/>
    <property type="match status" value="1"/>
</dbReference>
<evidence type="ECO:0000256" key="1">
    <source>
        <dbReference type="ARBA" id="ARBA00004196"/>
    </source>
</evidence>
<proteinExistence type="inferred from homology"/>
<dbReference type="EMBL" id="UAPV01000001">
    <property type="protein sequence ID" value="SPT70792.1"/>
    <property type="molecule type" value="Genomic_DNA"/>
</dbReference>
<dbReference type="SMART" id="SM00062">
    <property type="entry name" value="PBPb"/>
    <property type="match status" value="1"/>
</dbReference>
<evidence type="ECO:0000313" key="8">
    <source>
        <dbReference type="EMBL" id="SPT70792.1"/>
    </source>
</evidence>
<name>A0A2X0WWB9_9GAMM</name>
<comment type="similarity">
    <text evidence="2 4">Belongs to the bacterial solute-binding protein 3 family.</text>
</comment>
<dbReference type="SUPFAM" id="SSF53850">
    <property type="entry name" value="Periplasmic binding protein-like II"/>
    <property type="match status" value="1"/>
</dbReference>
<accession>A0A2X0WWB9</accession>
<evidence type="ECO:0000259" key="6">
    <source>
        <dbReference type="SMART" id="SM00062"/>
    </source>
</evidence>
<dbReference type="InterPro" id="IPR001320">
    <property type="entry name" value="Iontro_rcpt_C"/>
</dbReference>
<sequence length="267" mass="29553">MQGKMKKLAMAITMATFSLNAHSAQSEADNAGHRVLKVGCEAAFAPFTYIDDKGKLIGFDLDLIRAMGKAMGYDEVVVNALPFDGLIPAIMTDNIDLIISGFTISEERAKKVDFSDPYYMCGLTMLVNKKDADRVNNIEDLEGHDVCLQIGTTGALYAQKQLQKAKLKQFNSPPDTYLELQNGGCIAALNDSPVNDFFLNNYKGNDIVSKKITTGDSEYYGIAVNKGNKELLDRLNKALSDVQKSGEFKEISMRWFGRDISDDFKQQ</sequence>
<dbReference type="GO" id="GO:0016020">
    <property type="term" value="C:membrane"/>
    <property type="evidence" value="ECO:0007669"/>
    <property type="project" value="InterPro"/>
</dbReference>
<dbReference type="OrthoDB" id="9772100at2"/>
<dbReference type="Gene3D" id="3.40.190.10">
    <property type="entry name" value="Periplasmic binding protein-like II"/>
    <property type="match status" value="2"/>
</dbReference>
<dbReference type="PROSITE" id="PS01039">
    <property type="entry name" value="SBP_BACTERIAL_3"/>
    <property type="match status" value="1"/>
</dbReference>
<dbReference type="Pfam" id="PF00497">
    <property type="entry name" value="SBP_bac_3"/>
    <property type="match status" value="1"/>
</dbReference>
<evidence type="ECO:0000256" key="4">
    <source>
        <dbReference type="RuleBase" id="RU003744"/>
    </source>
</evidence>
<feature type="chain" id="PRO_5016125560" evidence="5">
    <location>
        <begin position="24"/>
        <end position="267"/>
    </location>
</feature>
<dbReference type="GO" id="GO:0030313">
    <property type="term" value="C:cell envelope"/>
    <property type="evidence" value="ECO:0007669"/>
    <property type="project" value="UniProtKB-SubCell"/>
</dbReference>
<keyword evidence="3 5" id="KW-0732">Signal</keyword>
<dbReference type="AlphaFoldDB" id="A0A2X0WWB9"/>
<reference evidence="8 9" key="1">
    <citation type="submission" date="2018-06" db="EMBL/GenBank/DDBJ databases">
        <authorList>
            <consortium name="Pathogen Informatics"/>
            <person name="Doyle S."/>
        </authorList>
    </citation>
    <scope>NUCLEOTIDE SEQUENCE [LARGE SCALE GENOMIC DNA]</scope>
    <source>
        <strain evidence="8 9">NCTC13093</strain>
    </source>
</reference>
<feature type="domain" description="Solute-binding protein family 3/N-terminal" evidence="6">
    <location>
        <begin position="35"/>
        <end position="259"/>
    </location>
</feature>
<dbReference type="Proteomes" id="UP000250086">
    <property type="component" value="Unassembled WGS sequence"/>
</dbReference>
<dbReference type="InterPro" id="IPR018313">
    <property type="entry name" value="SBP_3_CS"/>
</dbReference>
<organism evidence="8 9">
    <name type="scientific">Anaerobiospirillum thomasii</name>
    <dbReference type="NCBI Taxonomy" id="179995"/>
    <lineage>
        <taxon>Bacteria</taxon>
        <taxon>Pseudomonadati</taxon>
        <taxon>Pseudomonadota</taxon>
        <taxon>Gammaproteobacteria</taxon>
        <taxon>Aeromonadales</taxon>
        <taxon>Succinivibrionaceae</taxon>
        <taxon>Anaerobiospirillum</taxon>
    </lineage>
</organism>
<evidence type="ECO:0000256" key="2">
    <source>
        <dbReference type="ARBA" id="ARBA00010333"/>
    </source>
</evidence>
<dbReference type="CDD" id="cd13624">
    <property type="entry name" value="PBP2_Arg_Lys_His"/>
    <property type="match status" value="1"/>
</dbReference>
<dbReference type="GO" id="GO:0015276">
    <property type="term" value="F:ligand-gated monoatomic ion channel activity"/>
    <property type="evidence" value="ECO:0007669"/>
    <property type="project" value="InterPro"/>
</dbReference>
<feature type="signal peptide" evidence="5">
    <location>
        <begin position="1"/>
        <end position="23"/>
    </location>
</feature>